<dbReference type="GO" id="GO:0046872">
    <property type="term" value="F:metal ion binding"/>
    <property type="evidence" value="ECO:0007669"/>
    <property type="project" value="UniProtKB-KW"/>
</dbReference>
<evidence type="ECO:0000256" key="1">
    <source>
        <dbReference type="ARBA" id="ARBA00010638"/>
    </source>
</evidence>
<evidence type="ECO:0000256" key="2">
    <source>
        <dbReference type="ARBA" id="ARBA00022741"/>
    </source>
</evidence>
<dbReference type="GO" id="GO:0035999">
    <property type="term" value="P:tetrahydrofolate interconversion"/>
    <property type="evidence" value="ECO:0007669"/>
    <property type="project" value="TreeGrafter"/>
</dbReference>
<evidence type="ECO:0000256" key="4">
    <source>
        <dbReference type="RuleBase" id="RU361279"/>
    </source>
</evidence>
<dbReference type="InterPro" id="IPR002698">
    <property type="entry name" value="FTHF_cligase"/>
</dbReference>
<keyword evidence="5" id="KW-0436">Ligase</keyword>
<comment type="catalytic activity">
    <reaction evidence="4">
        <text>(6S)-5-formyl-5,6,7,8-tetrahydrofolate + ATP = (6R)-5,10-methenyltetrahydrofolate + ADP + phosphate</text>
        <dbReference type="Rhea" id="RHEA:10488"/>
        <dbReference type="ChEBI" id="CHEBI:30616"/>
        <dbReference type="ChEBI" id="CHEBI:43474"/>
        <dbReference type="ChEBI" id="CHEBI:57455"/>
        <dbReference type="ChEBI" id="CHEBI:57457"/>
        <dbReference type="ChEBI" id="CHEBI:456216"/>
        <dbReference type="EC" id="6.3.3.2"/>
    </reaction>
</comment>
<organism evidence="5 6">
    <name type="scientific">Marinicauda algicola</name>
    <dbReference type="NCBI Taxonomy" id="2029849"/>
    <lineage>
        <taxon>Bacteria</taxon>
        <taxon>Pseudomonadati</taxon>
        <taxon>Pseudomonadota</taxon>
        <taxon>Alphaproteobacteria</taxon>
        <taxon>Maricaulales</taxon>
        <taxon>Maricaulaceae</taxon>
        <taxon>Marinicauda</taxon>
    </lineage>
</organism>
<dbReference type="PANTHER" id="PTHR23407">
    <property type="entry name" value="ATPASE INHIBITOR/5-FORMYLTETRAHYDROFOLATE CYCLO-LIGASE"/>
    <property type="match status" value="1"/>
</dbReference>
<comment type="cofactor">
    <cofactor evidence="4">
        <name>Mg(2+)</name>
        <dbReference type="ChEBI" id="CHEBI:18420"/>
    </cofactor>
</comment>
<dbReference type="Pfam" id="PF01812">
    <property type="entry name" value="5-FTHF_cyc-lig"/>
    <property type="match status" value="1"/>
</dbReference>
<protein>
    <recommendedName>
        <fullName evidence="4">5-formyltetrahydrofolate cyclo-ligase</fullName>
        <ecNumber evidence="4">6.3.3.2</ecNumber>
    </recommendedName>
</protein>
<proteinExistence type="inferred from homology"/>
<keyword evidence="6" id="KW-1185">Reference proteome</keyword>
<comment type="similarity">
    <text evidence="1 4">Belongs to the 5-formyltetrahydrofolate cyclo-ligase family.</text>
</comment>
<dbReference type="InterPro" id="IPR024185">
    <property type="entry name" value="FTHF_cligase-like_sf"/>
</dbReference>
<dbReference type="PANTHER" id="PTHR23407:SF1">
    <property type="entry name" value="5-FORMYLTETRAHYDROFOLATE CYCLO-LIGASE"/>
    <property type="match status" value="1"/>
</dbReference>
<comment type="caution">
    <text evidence="5">The sequence shown here is derived from an EMBL/GenBank/DDBJ whole genome shotgun (WGS) entry which is preliminary data.</text>
</comment>
<accession>A0A4S2H4Q3</accession>
<dbReference type="Gene3D" id="3.40.50.10420">
    <property type="entry name" value="NagB/RpiA/CoA transferase-like"/>
    <property type="match status" value="1"/>
</dbReference>
<dbReference type="GO" id="GO:0030272">
    <property type="term" value="F:5-formyltetrahydrofolate cyclo-ligase activity"/>
    <property type="evidence" value="ECO:0007669"/>
    <property type="project" value="UniProtKB-EC"/>
</dbReference>
<name>A0A4S2H4Q3_9PROT</name>
<evidence type="ECO:0000313" key="5">
    <source>
        <dbReference type="EMBL" id="TGY90282.1"/>
    </source>
</evidence>
<keyword evidence="2 4" id="KW-0547">Nucleotide-binding</keyword>
<evidence type="ECO:0000313" key="6">
    <source>
        <dbReference type="Proteomes" id="UP000308054"/>
    </source>
</evidence>
<dbReference type="AlphaFoldDB" id="A0A4S2H4Q3"/>
<dbReference type="Proteomes" id="UP000308054">
    <property type="component" value="Unassembled WGS sequence"/>
</dbReference>
<dbReference type="EMBL" id="SRXW01000001">
    <property type="protein sequence ID" value="TGY90282.1"/>
    <property type="molecule type" value="Genomic_DNA"/>
</dbReference>
<dbReference type="EC" id="6.3.3.2" evidence="4"/>
<gene>
    <name evidence="5" type="ORF">E5163_03930</name>
</gene>
<dbReference type="NCBIfam" id="TIGR02727">
    <property type="entry name" value="MTHFS_bact"/>
    <property type="match status" value="1"/>
</dbReference>
<sequence>MLMGWRKSRARAKATLARKAAWQGDPDAGRRLAEHFPDSVWPSVGTVVAGYRPIRDEIDPTPLMETFYCEQAQLCLPCVAGPDRPLVFRAFQPGDDFVRGAFGVEEPSPDSPECKPLLILAPLLAFDETGKRLGYGAGFYDRTIAALRKHNPVTVVGLAYEAQRMRSVPTDRHDIALDWIVTEKRAYRGAV</sequence>
<keyword evidence="3 4" id="KW-0067">ATP-binding</keyword>
<dbReference type="GO" id="GO:0009396">
    <property type="term" value="P:folic acid-containing compound biosynthetic process"/>
    <property type="evidence" value="ECO:0007669"/>
    <property type="project" value="TreeGrafter"/>
</dbReference>
<keyword evidence="4" id="KW-0460">Magnesium</keyword>
<reference evidence="5 6" key="1">
    <citation type="journal article" date="2017" name="Int. J. Syst. Evol. Microbiol.">
        <title>Marinicauda algicola sp. nov., isolated from a marine red alga Rhodosorus marinus.</title>
        <authorList>
            <person name="Jeong S.E."/>
            <person name="Jeon S.H."/>
            <person name="Chun B.H."/>
            <person name="Kim D.W."/>
            <person name="Jeon C.O."/>
        </authorList>
    </citation>
    <scope>NUCLEOTIDE SEQUENCE [LARGE SCALE GENOMIC DNA]</scope>
    <source>
        <strain evidence="5 6">JCM 31718</strain>
    </source>
</reference>
<evidence type="ECO:0000256" key="3">
    <source>
        <dbReference type="ARBA" id="ARBA00022840"/>
    </source>
</evidence>
<dbReference type="SUPFAM" id="SSF100950">
    <property type="entry name" value="NagB/RpiA/CoA transferase-like"/>
    <property type="match status" value="1"/>
</dbReference>
<dbReference type="OrthoDB" id="9801938at2"/>
<dbReference type="GO" id="GO:0005524">
    <property type="term" value="F:ATP binding"/>
    <property type="evidence" value="ECO:0007669"/>
    <property type="project" value="UniProtKB-KW"/>
</dbReference>
<keyword evidence="4" id="KW-0479">Metal-binding</keyword>
<dbReference type="InterPro" id="IPR037171">
    <property type="entry name" value="NagB/RpiA_transferase-like"/>
</dbReference>